<keyword evidence="1" id="KW-0472">Membrane</keyword>
<evidence type="ECO:0000313" key="2">
    <source>
        <dbReference type="EMBL" id="OHA80933.1"/>
    </source>
</evidence>
<evidence type="ECO:0000256" key="1">
    <source>
        <dbReference type="SAM" id="Phobius"/>
    </source>
</evidence>
<dbReference type="Proteomes" id="UP000179118">
    <property type="component" value="Unassembled WGS sequence"/>
</dbReference>
<protein>
    <recommendedName>
        <fullName evidence="4">Permease</fullName>
    </recommendedName>
</protein>
<sequence length="141" mass="16406">MNTDKGPEPTPIKIKDYHPHYYGDLVRKHLFFAAFVIMVAALIDSELRNFYLFIGLFGVVGFTILAGLTSPKKRSIVFTDVVVSAIMFLIFEYFAIFAFIQYESFSNSVFFFRQLIAVIYLIALYYSTKTLRFYDDLERSE</sequence>
<comment type="caution">
    <text evidence="2">The sequence shown here is derived from an EMBL/GenBank/DDBJ whole genome shotgun (WGS) entry which is preliminary data.</text>
</comment>
<evidence type="ECO:0008006" key="4">
    <source>
        <dbReference type="Google" id="ProtNLM"/>
    </source>
</evidence>
<dbReference type="AlphaFoldDB" id="A0A1G2S751"/>
<feature type="transmembrane region" description="Helical" evidence="1">
    <location>
        <begin position="81"/>
        <end position="102"/>
    </location>
</feature>
<gene>
    <name evidence="2" type="ORF">A3D51_02820</name>
</gene>
<feature type="transmembrane region" description="Helical" evidence="1">
    <location>
        <begin position="108"/>
        <end position="126"/>
    </location>
</feature>
<keyword evidence="1" id="KW-1133">Transmembrane helix</keyword>
<dbReference type="EMBL" id="MHUT01000012">
    <property type="protein sequence ID" value="OHA80933.1"/>
    <property type="molecule type" value="Genomic_DNA"/>
</dbReference>
<proteinExistence type="predicted"/>
<feature type="transmembrane region" description="Helical" evidence="1">
    <location>
        <begin position="49"/>
        <end position="69"/>
    </location>
</feature>
<organism evidence="2 3">
    <name type="scientific">Candidatus Yonathbacteria bacterium RIFCSPHIGHO2_02_FULL_44_14</name>
    <dbReference type="NCBI Taxonomy" id="1802724"/>
    <lineage>
        <taxon>Bacteria</taxon>
        <taxon>Candidatus Yonathiibacteriota</taxon>
    </lineage>
</organism>
<accession>A0A1G2S751</accession>
<reference evidence="2 3" key="1">
    <citation type="journal article" date="2016" name="Nat. Commun.">
        <title>Thousands of microbial genomes shed light on interconnected biogeochemical processes in an aquifer system.</title>
        <authorList>
            <person name="Anantharaman K."/>
            <person name="Brown C.T."/>
            <person name="Hug L.A."/>
            <person name="Sharon I."/>
            <person name="Castelle C.J."/>
            <person name="Probst A.J."/>
            <person name="Thomas B.C."/>
            <person name="Singh A."/>
            <person name="Wilkins M.J."/>
            <person name="Karaoz U."/>
            <person name="Brodie E.L."/>
            <person name="Williams K.H."/>
            <person name="Hubbard S.S."/>
            <person name="Banfield J.F."/>
        </authorList>
    </citation>
    <scope>NUCLEOTIDE SEQUENCE [LARGE SCALE GENOMIC DNA]</scope>
</reference>
<keyword evidence="1" id="KW-0812">Transmembrane</keyword>
<name>A0A1G2S751_9BACT</name>
<feature type="transmembrane region" description="Helical" evidence="1">
    <location>
        <begin position="25"/>
        <end position="43"/>
    </location>
</feature>
<evidence type="ECO:0000313" key="3">
    <source>
        <dbReference type="Proteomes" id="UP000179118"/>
    </source>
</evidence>